<dbReference type="PROSITE" id="PS50110">
    <property type="entry name" value="RESPONSE_REGULATORY"/>
    <property type="match status" value="1"/>
</dbReference>
<evidence type="ECO:0000256" key="2">
    <source>
        <dbReference type="PROSITE-ProRule" id="PRU00169"/>
    </source>
</evidence>
<dbReference type="PRINTS" id="PR00344">
    <property type="entry name" value="BCTRLSENSOR"/>
</dbReference>
<keyword evidence="3" id="KW-0472">Membrane</keyword>
<evidence type="ECO:0000259" key="5">
    <source>
        <dbReference type="PROSITE" id="PS50110"/>
    </source>
</evidence>
<dbReference type="InterPro" id="IPR011006">
    <property type="entry name" value="CheY-like_superfamily"/>
</dbReference>
<protein>
    <submittedName>
        <fullName evidence="6">Uncharacterized protein</fullName>
    </submittedName>
</protein>
<feature type="modified residue" description="4-aspartylphosphate" evidence="2">
    <location>
        <position position="634"/>
    </location>
</feature>
<evidence type="ECO:0000313" key="6">
    <source>
        <dbReference type="EMBL" id="KAG5185066.1"/>
    </source>
</evidence>
<keyword evidence="7" id="KW-1185">Reference proteome</keyword>
<reference evidence="6" key="1">
    <citation type="submission" date="2021-02" db="EMBL/GenBank/DDBJ databases">
        <title>First Annotated Genome of the Yellow-green Alga Tribonema minus.</title>
        <authorList>
            <person name="Mahan K.M."/>
        </authorList>
    </citation>
    <scope>NUCLEOTIDE SEQUENCE</scope>
    <source>
        <strain evidence="6">UTEX B ZZ1240</strain>
    </source>
</reference>
<dbReference type="OrthoDB" id="287671at2759"/>
<name>A0A836CIQ4_9STRA</name>
<dbReference type="Proteomes" id="UP000664859">
    <property type="component" value="Unassembled WGS sequence"/>
</dbReference>
<dbReference type="InterPro" id="IPR004358">
    <property type="entry name" value="Sig_transdc_His_kin-like_C"/>
</dbReference>
<dbReference type="Gene3D" id="3.40.50.2300">
    <property type="match status" value="1"/>
</dbReference>
<dbReference type="Pfam" id="PF00072">
    <property type="entry name" value="Response_reg"/>
    <property type="match status" value="1"/>
</dbReference>
<dbReference type="InterPro" id="IPR036890">
    <property type="entry name" value="HATPase_C_sf"/>
</dbReference>
<evidence type="ECO:0000313" key="7">
    <source>
        <dbReference type="Proteomes" id="UP000664859"/>
    </source>
</evidence>
<evidence type="ECO:0000256" key="1">
    <source>
        <dbReference type="ARBA" id="ARBA00022553"/>
    </source>
</evidence>
<dbReference type="SUPFAM" id="SSF55874">
    <property type="entry name" value="ATPase domain of HSP90 chaperone/DNA topoisomerase II/histidine kinase"/>
    <property type="match status" value="1"/>
</dbReference>
<evidence type="ECO:0000256" key="3">
    <source>
        <dbReference type="SAM" id="Phobius"/>
    </source>
</evidence>
<feature type="transmembrane region" description="Helical" evidence="3">
    <location>
        <begin position="181"/>
        <end position="200"/>
    </location>
</feature>
<dbReference type="InterPro" id="IPR036097">
    <property type="entry name" value="HisK_dim/P_sf"/>
</dbReference>
<sequence length="703" mass="77779">MYGEVTRTNMLGLTDAPVLDMDDSTLTGFAGMVAKEDLYDAATKKNTLDELIASVPMDVRKIGRVQLTAHGVSDEVQRAMFRNFMLHLTVQQRAAYAAQWVAANATHDPNEMSVAAALDVCIFVSYVAISVSILYVYQTVYRMGRASLMISSLFALWFLFVISCGMTHLTKLNAIPGNGTVSFACALFSMSAAVYTVICVRRFDVFLASHVTLLQLFQHGHMNAFLSVSDVVCTVTEGVVVSGAVGHVTDATGMRVSGVLRAGNVVKVGTTQYVRVSCTFDSRSAESMGVREMIAMTFPGMHLDLIERGAGVPWMLVIGEDVTADWTSQTAQSRLADAKLALALSTAHDLRTPLMNFALVLDYLRLPGAAEDADDVLDEADINVEVMKSVIAQTIDVGRLVCGHHVQPNIQPVNLTNLVRRLKIVCGVTDTSVPVTYVTDVEDFIMLTDPEWLWQICFNLLMNAKRFTLRGSIRFTMRATSTRHLVVEVRDTGIGIPVEDREIIFERFRTLQNRKQESTGLGLYIVKSKTELLGGTVSVYSNNDSECGSVFVVTIPLVLADDDHVEHVPEEQEEPLLQGVANSSAASVLIIEDTSSVRRLMKRILTRFQVHEAVNGAEALEMMQKHLYTVVFCDVFMPVMDGIQCVRQLREFERRTGRDRQYIVMMSANNLSNTDDFDMKLPKPVSSKALLQTVLDRLEHQGQ</sequence>
<organism evidence="6 7">
    <name type="scientific">Tribonema minus</name>
    <dbReference type="NCBI Taxonomy" id="303371"/>
    <lineage>
        <taxon>Eukaryota</taxon>
        <taxon>Sar</taxon>
        <taxon>Stramenopiles</taxon>
        <taxon>Ochrophyta</taxon>
        <taxon>PX clade</taxon>
        <taxon>Xanthophyceae</taxon>
        <taxon>Tribonematales</taxon>
        <taxon>Tribonemataceae</taxon>
        <taxon>Tribonema</taxon>
    </lineage>
</organism>
<dbReference type="PROSITE" id="PS50109">
    <property type="entry name" value="HIS_KIN"/>
    <property type="match status" value="1"/>
</dbReference>
<gene>
    <name evidence="6" type="ORF">JKP88DRAFT_255167</name>
</gene>
<dbReference type="PANTHER" id="PTHR43547:SF2">
    <property type="entry name" value="HYBRID SIGNAL TRANSDUCTION HISTIDINE KINASE C"/>
    <property type="match status" value="1"/>
</dbReference>
<dbReference type="SMART" id="SM00387">
    <property type="entry name" value="HATPase_c"/>
    <property type="match status" value="1"/>
</dbReference>
<keyword evidence="3" id="KW-0812">Transmembrane</keyword>
<dbReference type="EMBL" id="JAFCMP010000144">
    <property type="protein sequence ID" value="KAG5185066.1"/>
    <property type="molecule type" value="Genomic_DNA"/>
</dbReference>
<dbReference type="SMART" id="SM00448">
    <property type="entry name" value="REC"/>
    <property type="match status" value="1"/>
</dbReference>
<dbReference type="InterPro" id="IPR001789">
    <property type="entry name" value="Sig_transdc_resp-reg_receiver"/>
</dbReference>
<dbReference type="CDD" id="cd17546">
    <property type="entry name" value="REC_hyHK_CKI1_RcsC-like"/>
    <property type="match status" value="1"/>
</dbReference>
<feature type="transmembrane region" description="Helical" evidence="3">
    <location>
        <begin position="148"/>
        <end position="169"/>
    </location>
</feature>
<feature type="domain" description="Histidine kinase" evidence="4">
    <location>
        <begin position="345"/>
        <end position="559"/>
    </location>
</feature>
<dbReference type="AlphaFoldDB" id="A0A836CIQ4"/>
<keyword evidence="3" id="KW-1133">Transmembrane helix</keyword>
<dbReference type="Gene3D" id="3.30.565.10">
    <property type="entry name" value="Histidine kinase-like ATPase, C-terminal domain"/>
    <property type="match status" value="1"/>
</dbReference>
<evidence type="ECO:0000259" key="4">
    <source>
        <dbReference type="PROSITE" id="PS50109"/>
    </source>
</evidence>
<accession>A0A836CIQ4</accession>
<dbReference type="InterPro" id="IPR005467">
    <property type="entry name" value="His_kinase_dom"/>
</dbReference>
<dbReference type="Pfam" id="PF02518">
    <property type="entry name" value="HATPase_c"/>
    <property type="match status" value="1"/>
</dbReference>
<dbReference type="SUPFAM" id="SSF52172">
    <property type="entry name" value="CheY-like"/>
    <property type="match status" value="1"/>
</dbReference>
<dbReference type="InterPro" id="IPR003594">
    <property type="entry name" value="HATPase_dom"/>
</dbReference>
<feature type="domain" description="Response regulatory" evidence="5">
    <location>
        <begin position="587"/>
        <end position="698"/>
    </location>
</feature>
<feature type="transmembrane region" description="Helical" evidence="3">
    <location>
        <begin position="114"/>
        <end position="136"/>
    </location>
</feature>
<comment type="caution">
    <text evidence="6">The sequence shown here is derived from an EMBL/GenBank/DDBJ whole genome shotgun (WGS) entry which is preliminary data.</text>
</comment>
<dbReference type="GO" id="GO:0000155">
    <property type="term" value="F:phosphorelay sensor kinase activity"/>
    <property type="evidence" value="ECO:0007669"/>
    <property type="project" value="InterPro"/>
</dbReference>
<dbReference type="PANTHER" id="PTHR43547">
    <property type="entry name" value="TWO-COMPONENT HISTIDINE KINASE"/>
    <property type="match status" value="1"/>
</dbReference>
<dbReference type="SUPFAM" id="SSF47384">
    <property type="entry name" value="Homodimeric domain of signal transducing histidine kinase"/>
    <property type="match status" value="1"/>
</dbReference>
<keyword evidence="1 2" id="KW-0597">Phosphoprotein</keyword>
<proteinExistence type="predicted"/>